<organism evidence="1 2">
    <name type="scientific">candidate division WWE3 bacterium CG_4_9_14_0_2_um_filter_48_10</name>
    <dbReference type="NCBI Taxonomy" id="1975078"/>
    <lineage>
        <taxon>Bacteria</taxon>
        <taxon>Katanobacteria</taxon>
    </lineage>
</organism>
<evidence type="ECO:0000313" key="2">
    <source>
        <dbReference type="Proteomes" id="UP000228781"/>
    </source>
</evidence>
<name>A0A2M8EI93_UNCKA</name>
<dbReference type="AlphaFoldDB" id="A0A2M8EI93"/>
<dbReference type="Proteomes" id="UP000228781">
    <property type="component" value="Unassembled WGS sequence"/>
</dbReference>
<sequence length="80" mass="8979">MASKDLPGGIGCEEAQNLANLYFNGLGGDVVKRPYLKHIELCERCQAVHQRWVAWLWELGEVTGDAFGYVPENQESMPEL</sequence>
<comment type="caution">
    <text evidence="1">The sequence shown here is derived from an EMBL/GenBank/DDBJ whole genome shotgun (WGS) entry which is preliminary data.</text>
</comment>
<dbReference type="EMBL" id="PFSK01000041">
    <property type="protein sequence ID" value="PJC22177.1"/>
    <property type="molecule type" value="Genomic_DNA"/>
</dbReference>
<accession>A0A2M8EI93</accession>
<gene>
    <name evidence="1" type="ORF">CO059_02725</name>
</gene>
<reference evidence="2" key="1">
    <citation type="submission" date="2017-09" db="EMBL/GenBank/DDBJ databases">
        <title>Depth-based differentiation of microbial function through sediment-hosted aquifers and enrichment of novel symbionts in the deep terrestrial subsurface.</title>
        <authorList>
            <person name="Probst A.J."/>
            <person name="Ladd B."/>
            <person name="Jarett J.K."/>
            <person name="Geller-Mcgrath D.E."/>
            <person name="Sieber C.M.K."/>
            <person name="Emerson J.B."/>
            <person name="Anantharaman K."/>
            <person name="Thomas B.C."/>
            <person name="Malmstrom R."/>
            <person name="Stieglmeier M."/>
            <person name="Klingl A."/>
            <person name="Woyke T."/>
            <person name="Ryan C.M."/>
            <person name="Banfield J.F."/>
        </authorList>
    </citation>
    <scope>NUCLEOTIDE SEQUENCE [LARGE SCALE GENOMIC DNA]</scope>
</reference>
<evidence type="ECO:0000313" key="1">
    <source>
        <dbReference type="EMBL" id="PJC22177.1"/>
    </source>
</evidence>
<proteinExistence type="predicted"/>
<protein>
    <recommendedName>
        <fullName evidence="3">Zinc-finger domain-containing protein</fullName>
    </recommendedName>
</protein>
<evidence type="ECO:0008006" key="3">
    <source>
        <dbReference type="Google" id="ProtNLM"/>
    </source>
</evidence>